<dbReference type="Pfam" id="PF00561">
    <property type="entry name" value="Abhydrolase_1"/>
    <property type="match status" value="1"/>
</dbReference>
<dbReference type="EMBL" id="MRCE01000025">
    <property type="protein sequence ID" value="OKH33954.1"/>
    <property type="molecule type" value="Genomic_DNA"/>
</dbReference>
<dbReference type="InterPro" id="IPR000073">
    <property type="entry name" value="AB_hydrolase_1"/>
</dbReference>
<name>A0A1U7IBC9_9CYAN</name>
<evidence type="ECO:0000313" key="3">
    <source>
        <dbReference type="Proteomes" id="UP000185860"/>
    </source>
</evidence>
<dbReference type="Gene3D" id="3.40.50.1820">
    <property type="entry name" value="alpha/beta hydrolase"/>
    <property type="match status" value="1"/>
</dbReference>
<dbReference type="PANTHER" id="PTHR37946">
    <property type="entry name" value="SLL1969 PROTEIN"/>
    <property type="match status" value="1"/>
</dbReference>
<dbReference type="RefSeq" id="WP_073595625.1">
    <property type="nucleotide sequence ID" value="NZ_MRCE01000025.1"/>
</dbReference>
<evidence type="ECO:0000313" key="2">
    <source>
        <dbReference type="EMBL" id="OKH33954.1"/>
    </source>
</evidence>
<comment type="caution">
    <text evidence="2">The sequence shown here is derived from an EMBL/GenBank/DDBJ whole genome shotgun (WGS) entry which is preliminary data.</text>
</comment>
<dbReference type="AlphaFoldDB" id="A0A1U7IBC9"/>
<organism evidence="2 3">
    <name type="scientific">[Phormidium ambiguum] IAM M-71</name>
    <dbReference type="NCBI Taxonomy" id="454136"/>
    <lineage>
        <taxon>Bacteria</taxon>
        <taxon>Bacillati</taxon>
        <taxon>Cyanobacteriota</taxon>
        <taxon>Cyanophyceae</taxon>
        <taxon>Oscillatoriophycideae</taxon>
        <taxon>Aerosakkonematales</taxon>
        <taxon>Aerosakkonemataceae</taxon>
        <taxon>Floridanema</taxon>
    </lineage>
</organism>
<protein>
    <recommendedName>
        <fullName evidence="1">AB hydrolase-1 domain-containing protein</fullName>
    </recommendedName>
</protein>
<dbReference type="PANTHER" id="PTHR37946:SF1">
    <property type="entry name" value="SLL1969 PROTEIN"/>
    <property type="match status" value="1"/>
</dbReference>
<dbReference type="Proteomes" id="UP000185860">
    <property type="component" value="Unassembled WGS sequence"/>
</dbReference>
<sequence>MIETVVLVPGIGFGGSELFFLARCLRQHGYVVKIFWKNPWRCSLSTSADKLYSMLMTSKSEKIHLVAHSLGGFVVLQLLQDYPHLPVKRIVFLGVPISGCLAAQRVSRIPGGRWLLGQALGSVCWNSSLSFPPKVEVGAIAGKLNLLLGFLLCPRKQNDTLVCVEETQHPDLRSSCVLLVSHTSMLFSKQVIKYVKHFLDRGTFI</sequence>
<gene>
    <name evidence="2" type="ORF">NIES2119_21940</name>
</gene>
<dbReference type="STRING" id="454136.NIES2119_21940"/>
<dbReference type="SUPFAM" id="SSF53474">
    <property type="entry name" value="alpha/beta-Hydrolases"/>
    <property type="match status" value="1"/>
</dbReference>
<reference evidence="2 3" key="1">
    <citation type="submission" date="2016-11" db="EMBL/GenBank/DDBJ databases">
        <title>Draft Genome Sequences of Nine Cyanobacterial Strains from Diverse Habitats.</title>
        <authorList>
            <person name="Zhu T."/>
            <person name="Hou S."/>
            <person name="Lu X."/>
            <person name="Hess W.R."/>
        </authorList>
    </citation>
    <scope>NUCLEOTIDE SEQUENCE [LARGE SCALE GENOMIC DNA]</scope>
    <source>
        <strain evidence="2 3">IAM M-71</strain>
    </source>
</reference>
<proteinExistence type="predicted"/>
<feature type="domain" description="AB hydrolase-1" evidence="1">
    <location>
        <begin position="55"/>
        <end position="95"/>
    </location>
</feature>
<accession>A0A1U7IBC9</accession>
<dbReference type="OrthoDB" id="9775557at2"/>
<evidence type="ECO:0000259" key="1">
    <source>
        <dbReference type="Pfam" id="PF00561"/>
    </source>
</evidence>
<dbReference type="InterPro" id="IPR029058">
    <property type="entry name" value="AB_hydrolase_fold"/>
</dbReference>